<dbReference type="OrthoDB" id="2192933at2759"/>
<keyword evidence="6 10" id="KW-0805">Transcription regulation</keyword>
<dbReference type="Proteomes" id="UP000324585">
    <property type="component" value="Unassembled WGS sequence"/>
</dbReference>
<dbReference type="Gene3D" id="2.130.10.10">
    <property type="entry name" value="YVTN repeat-like/Quinoprotein amine dehydrogenase"/>
    <property type="match status" value="3"/>
</dbReference>
<evidence type="ECO:0000313" key="15">
    <source>
        <dbReference type="Proteomes" id="UP000324585"/>
    </source>
</evidence>
<feature type="compositionally biased region" description="Polar residues" evidence="11">
    <location>
        <begin position="372"/>
        <end position="386"/>
    </location>
</feature>
<evidence type="ECO:0000256" key="10">
    <source>
        <dbReference type="RuleBase" id="RU364014"/>
    </source>
</evidence>
<dbReference type="Pfam" id="PF24105">
    <property type="entry name" value="Beta-prop_CAF1B_HIR1"/>
    <property type="match status" value="1"/>
</dbReference>
<evidence type="ECO:0000256" key="3">
    <source>
        <dbReference type="ARBA" id="ARBA00022574"/>
    </source>
</evidence>
<protein>
    <recommendedName>
        <fullName evidence="10">Protein HIRA</fullName>
    </recommendedName>
</protein>
<dbReference type="GO" id="GO:0006355">
    <property type="term" value="P:regulation of DNA-templated transcription"/>
    <property type="evidence" value="ECO:0007669"/>
    <property type="project" value="InterPro"/>
</dbReference>
<feature type="region of interest" description="Disordered" evidence="11">
    <location>
        <begin position="551"/>
        <end position="665"/>
    </location>
</feature>
<dbReference type="GO" id="GO:0000785">
    <property type="term" value="C:chromatin"/>
    <property type="evidence" value="ECO:0007669"/>
    <property type="project" value="TreeGrafter"/>
</dbReference>
<comment type="function">
    <text evidence="10">Required for replication-independent chromatin assembly and for the periodic repression of histone gene transcription during the cell cycle.</text>
</comment>
<evidence type="ECO:0000256" key="11">
    <source>
        <dbReference type="SAM" id="MobiDB-lite"/>
    </source>
</evidence>
<gene>
    <name evidence="14" type="ORF">FVE85_4143</name>
</gene>
<keyword evidence="5 10" id="KW-0156">Chromatin regulator</keyword>
<feature type="region of interest" description="Disordered" evidence="11">
    <location>
        <begin position="372"/>
        <end position="395"/>
    </location>
</feature>
<feature type="domain" description="CAF1B/HIR1 beta-propeller" evidence="13">
    <location>
        <begin position="84"/>
        <end position="317"/>
    </location>
</feature>
<dbReference type="GO" id="GO:0006351">
    <property type="term" value="P:DNA-templated transcription"/>
    <property type="evidence" value="ECO:0007669"/>
    <property type="project" value="InterPro"/>
</dbReference>
<dbReference type="InterPro" id="IPR031120">
    <property type="entry name" value="HIR1-like"/>
</dbReference>
<dbReference type="InterPro" id="IPR019775">
    <property type="entry name" value="WD40_repeat_CS"/>
</dbReference>
<reference evidence="15" key="1">
    <citation type="journal article" date="2019" name="Nat. Commun.">
        <title>Expansion of phycobilisome linker gene families in mesophilic red algae.</title>
        <authorList>
            <person name="Lee J."/>
            <person name="Kim D."/>
            <person name="Bhattacharya D."/>
            <person name="Yoon H.S."/>
        </authorList>
    </citation>
    <scope>NUCLEOTIDE SEQUENCE [LARGE SCALE GENOMIC DNA]</scope>
    <source>
        <strain evidence="15">CCMP 1328</strain>
    </source>
</reference>
<accession>A0A5J4YSA5</accession>
<evidence type="ECO:0000259" key="12">
    <source>
        <dbReference type="Pfam" id="PF07569"/>
    </source>
</evidence>
<dbReference type="PROSITE" id="PS00678">
    <property type="entry name" value="WD_REPEATS_1"/>
    <property type="match status" value="1"/>
</dbReference>
<name>A0A5J4YSA5_PORPP</name>
<comment type="subcellular location">
    <subcellularLocation>
        <location evidence="1 10">Nucleus</location>
    </subcellularLocation>
</comment>
<dbReference type="GO" id="GO:0031491">
    <property type="term" value="F:nucleosome binding"/>
    <property type="evidence" value="ECO:0007669"/>
    <property type="project" value="TreeGrafter"/>
</dbReference>
<dbReference type="Pfam" id="PF00400">
    <property type="entry name" value="WD40"/>
    <property type="match status" value="1"/>
</dbReference>
<dbReference type="OMA" id="RGSWDGD"/>
<dbReference type="PROSITE" id="PS50294">
    <property type="entry name" value="WD_REPEATS_REGION"/>
    <property type="match status" value="3"/>
</dbReference>
<dbReference type="PANTHER" id="PTHR13831">
    <property type="entry name" value="MEMBER OF THE HIR1 FAMILY OF WD-REPEAT PROTEINS"/>
    <property type="match status" value="1"/>
</dbReference>
<evidence type="ECO:0000256" key="7">
    <source>
        <dbReference type="ARBA" id="ARBA00023163"/>
    </source>
</evidence>
<dbReference type="GO" id="GO:0000417">
    <property type="term" value="C:HIR complex"/>
    <property type="evidence" value="ECO:0007669"/>
    <property type="project" value="TreeGrafter"/>
</dbReference>
<evidence type="ECO:0000259" key="13">
    <source>
        <dbReference type="Pfam" id="PF24105"/>
    </source>
</evidence>
<evidence type="ECO:0000256" key="8">
    <source>
        <dbReference type="ARBA" id="ARBA00023242"/>
    </source>
</evidence>
<comment type="similarity">
    <text evidence="2 10">Belongs to the WD repeat HIR1 family.</text>
</comment>
<evidence type="ECO:0000256" key="6">
    <source>
        <dbReference type="ARBA" id="ARBA00023015"/>
    </source>
</evidence>
<dbReference type="EMBL" id="VRMN01000005">
    <property type="protein sequence ID" value="KAA8494168.1"/>
    <property type="molecule type" value="Genomic_DNA"/>
</dbReference>
<dbReference type="Pfam" id="PF07569">
    <property type="entry name" value="Hira"/>
    <property type="match status" value="1"/>
</dbReference>
<evidence type="ECO:0000256" key="4">
    <source>
        <dbReference type="ARBA" id="ARBA00022737"/>
    </source>
</evidence>
<keyword evidence="8 10" id="KW-0539">Nucleus</keyword>
<evidence type="ECO:0000256" key="1">
    <source>
        <dbReference type="ARBA" id="ARBA00004123"/>
    </source>
</evidence>
<feature type="domain" description="Protein HIRA-like C-terminal" evidence="12">
    <location>
        <begin position="892"/>
        <end position="1037"/>
    </location>
</feature>
<feature type="repeat" description="WD" evidence="9">
    <location>
        <begin position="150"/>
        <end position="184"/>
    </location>
</feature>
<evidence type="ECO:0000313" key="14">
    <source>
        <dbReference type="EMBL" id="KAA8494168.1"/>
    </source>
</evidence>
<dbReference type="GO" id="GO:0006338">
    <property type="term" value="P:chromatin remodeling"/>
    <property type="evidence" value="ECO:0007669"/>
    <property type="project" value="InterPro"/>
</dbReference>
<feature type="repeat" description="WD" evidence="9">
    <location>
        <begin position="88"/>
        <end position="120"/>
    </location>
</feature>
<organism evidence="14 15">
    <name type="scientific">Porphyridium purpureum</name>
    <name type="common">Red alga</name>
    <name type="synonym">Porphyridium cruentum</name>
    <dbReference type="NCBI Taxonomy" id="35688"/>
    <lineage>
        <taxon>Eukaryota</taxon>
        <taxon>Rhodophyta</taxon>
        <taxon>Bangiophyceae</taxon>
        <taxon>Porphyridiales</taxon>
        <taxon>Porphyridiaceae</taxon>
        <taxon>Porphyridium</taxon>
    </lineage>
</organism>
<dbReference type="GO" id="GO:0005634">
    <property type="term" value="C:nucleus"/>
    <property type="evidence" value="ECO:0007669"/>
    <property type="project" value="UniProtKB-SubCell"/>
</dbReference>
<dbReference type="SMART" id="SM00320">
    <property type="entry name" value="WD40"/>
    <property type="match status" value="5"/>
</dbReference>
<dbReference type="InterPro" id="IPR001680">
    <property type="entry name" value="WD40_rpt"/>
</dbReference>
<dbReference type="PROSITE" id="PS50082">
    <property type="entry name" value="WD_REPEATS_2"/>
    <property type="match status" value="3"/>
</dbReference>
<keyword evidence="4 10" id="KW-0677">Repeat</keyword>
<evidence type="ECO:0000256" key="2">
    <source>
        <dbReference type="ARBA" id="ARBA00007306"/>
    </source>
</evidence>
<dbReference type="SUPFAM" id="SSF50978">
    <property type="entry name" value="WD40 repeat-like"/>
    <property type="match status" value="1"/>
</dbReference>
<evidence type="ECO:0000256" key="9">
    <source>
        <dbReference type="PROSITE-ProRule" id="PRU00221"/>
    </source>
</evidence>
<keyword evidence="7 10" id="KW-0804">Transcription</keyword>
<evidence type="ECO:0000256" key="5">
    <source>
        <dbReference type="ARBA" id="ARBA00022853"/>
    </source>
</evidence>
<dbReference type="PANTHER" id="PTHR13831:SF0">
    <property type="entry name" value="PROTEIN HIRA"/>
    <property type="match status" value="1"/>
</dbReference>
<keyword evidence="10" id="KW-0678">Repressor</keyword>
<dbReference type="InterPro" id="IPR055410">
    <property type="entry name" value="Beta-prop_CAF1B_HIR1"/>
</dbReference>
<comment type="caution">
    <text evidence="14">The sequence shown here is derived from an EMBL/GenBank/DDBJ whole genome shotgun (WGS) entry which is preliminary data.</text>
</comment>
<sequence>MYVVKPEWLRHEANSQKNAPETVIFSVDLSATRMATAGQDNLVKIWSLAVLKAASASTGAAVGGDAGGGTANGRAPSEAPDGALLAVLNDHAAAVNCVRWSPDGTALASGGDDGVVLVYDKNASTGAGTAFGAFGSGAKTSEIWRARRALRGHNGDVTDVAWSPDGTKLASAGVDNTVMIWNVQRHTQPALLCRLEGHRGLVKGVCWDPVGNFLASQSDDRSIIVWRTSDWKKETQVSGTLKDAVLHENNITFFLRLSWSPCGSVLVGTNGFKKPHAHVASMFLREKAFSETLDFVGHKDPVVCSRFSPRLFTRQKIDDETRPGSAKHVLMGLPSAAAATGSGSSHHAAPAAASGTGNPAANVLFENTNSVLSTASDPGSGATTRDMQGREQGPKLPVSAANAAYVVVALGSKDHGATIWRAGSARPSFSMEGMFDGDVLDLSWGPDGYSFAACSTDGRVMYIEFEPKELGYTLPREVETEVLSELWKSCFGGVRGKVPPASLDQLELEGHARKAQQSVMNQFAQPSVLMPVNNSTAAAAVASSTAKVLGLPGTDSKKEQTTTGVSGGAGPAQVSGISKLDQTEVRVKGGKRRIIPKPLEEQNESSPVEGSGAPAASTAFGADDFNSGISNIGGEEPRKRARAAFETESRRQQSNHTEKVAPRQYATMGSQPLFTLPMQPIQPLLAPPMTHFSLLPAPLRGTGALEMVRRIGSDTLVEIKPTTGGASMIVCVEAGTVIWRFCVRGNGASMLAGVAKKFVAVGTPDGFLHLLSALSGRQLVAPIALESAPYLMECCDYRHPLENSHGDEPRQVQYLLVVTRTALCCVYEIGTMRMVCARSAAPLLLNRRGYDALAHEAPNGEQAEPDEATAVHVAERSGRDSFPAKMRAEHFRSIVTATATLQGEPLITMSDGHAFVFHTNLQSWVRVADDSYPNSEYFRPAVSGGDNVAKVVGRHQAFAVSSARQLGTAPVLPSKEIRRSYFETVCHLETLILASLAVGSTAEYRFYMACYASKLSLAGPEDIAWVERRIRELCDDLIHDGPRRVGALAPVHLALEPAKVLDLVLPILSTSRRFQAVTAEYQEQLRATGAGGAEAVMAVL</sequence>
<feature type="compositionally biased region" description="Basic and acidic residues" evidence="11">
    <location>
        <begin position="635"/>
        <end position="661"/>
    </location>
</feature>
<proteinExistence type="inferred from homology"/>
<dbReference type="InterPro" id="IPR015943">
    <property type="entry name" value="WD40/YVTN_repeat-like_dom_sf"/>
</dbReference>
<dbReference type="InterPro" id="IPR011494">
    <property type="entry name" value="HIRA-like_C"/>
</dbReference>
<feature type="repeat" description="WD" evidence="9">
    <location>
        <begin position="195"/>
        <end position="236"/>
    </location>
</feature>
<dbReference type="AlphaFoldDB" id="A0A5J4YSA5"/>
<keyword evidence="15" id="KW-1185">Reference proteome</keyword>
<keyword evidence="3 9" id="KW-0853">WD repeat</keyword>
<dbReference type="InterPro" id="IPR036322">
    <property type="entry name" value="WD40_repeat_dom_sf"/>
</dbReference>